<dbReference type="Pfam" id="PF00478">
    <property type="entry name" value="IMPDH"/>
    <property type="match status" value="1"/>
</dbReference>
<dbReference type="InterPro" id="IPR000644">
    <property type="entry name" value="CBS_dom"/>
</dbReference>
<feature type="binding site" description="in other chain" evidence="16">
    <location>
        <position position="317"/>
    </location>
    <ligand>
        <name>K(+)</name>
        <dbReference type="ChEBI" id="CHEBI:29103"/>
        <note>ligand shared between two tetrameric partners</note>
    </ligand>
</feature>
<dbReference type="EMBL" id="JABANM010035124">
    <property type="protein sequence ID" value="KAF4698526.1"/>
    <property type="molecule type" value="Genomic_DNA"/>
</dbReference>
<feature type="transmembrane region" description="Helical" evidence="20">
    <location>
        <begin position="1369"/>
        <end position="1395"/>
    </location>
</feature>
<comment type="pathway">
    <text evidence="16">Purine metabolism; XMP biosynthesis via de novo pathway; XMP from IMP: step 1/1.</text>
</comment>
<dbReference type="Gene3D" id="3.20.20.70">
    <property type="entry name" value="Aldolase class I"/>
    <property type="match status" value="1"/>
</dbReference>
<evidence type="ECO:0000256" key="3">
    <source>
        <dbReference type="ARBA" id="ARBA00006859"/>
    </source>
</evidence>
<name>A0A7J6PS41_PEROL</name>
<feature type="transmembrane region" description="Helical" evidence="20">
    <location>
        <begin position="1254"/>
        <end position="1272"/>
    </location>
</feature>
<keyword evidence="8" id="KW-0378">Hydrolase</keyword>
<dbReference type="CDD" id="cd00381">
    <property type="entry name" value="IMPDH"/>
    <property type="match status" value="1"/>
</dbReference>
<dbReference type="FunFam" id="3.20.20.70:FF:000086">
    <property type="entry name" value="IMP dehydrogenase, putative"/>
    <property type="match status" value="1"/>
</dbReference>
<feature type="region of interest" description="Disordered" evidence="19">
    <location>
        <begin position="692"/>
        <end position="737"/>
    </location>
</feature>
<comment type="catalytic activity">
    <reaction evidence="16">
        <text>IMP + NAD(+) + H2O = XMP + NADH + H(+)</text>
        <dbReference type="Rhea" id="RHEA:11708"/>
        <dbReference type="ChEBI" id="CHEBI:15377"/>
        <dbReference type="ChEBI" id="CHEBI:15378"/>
        <dbReference type="ChEBI" id="CHEBI:57464"/>
        <dbReference type="ChEBI" id="CHEBI:57540"/>
        <dbReference type="ChEBI" id="CHEBI:57945"/>
        <dbReference type="ChEBI" id="CHEBI:58053"/>
        <dbReference type="EC" id="1.1.1.205"/>
    </reaction>
</comment>
<evidence type="ECO:0000313" key="22">
    <source>
        <dbReference type="EMBL" id="KAF4698526.1"/>
    </source>
</evidence>
<dbReference type="InterPro" id="IPR006639">
    <property type="entry name" value="Preselin/SPP"/>
</dbReference>
<evidence type="ECO:0000256" key="4">
    <source>
        <dbReference type="ARBA" id="ARBA00022692"/>
    </source>
</evidence>
<evidence type="ECO:0000256" key="9">
    <source>
        <dbReference type="ARBA" id="ARBA00022958"/>
    </source>
</evidence>
<evidence type="ECO:0000256" key="1">
    <source>
        <dbReference type="ARBA" id="ARBA00004127"/>
    </source>
</evidence>
<evidence type="ECO:0000256" key="6">
    <source>
        <dbReference type="ARBA" id="ARBA00022749"/>
    </source>
</evidence>
<dbReference type="GO" id="GO:0006183">
    <property type="term" value="P:GTP biosynthetic process"/>
    <property type="evidence" value="ECO:0007669"/>
    <property type="project" value="TreeGrafter"/>
</dbReference>
<evidence type="ECO:0000313" key="23">
    <source>
        <dbReference type="Proteomes" id="UP000574390"/>
    </source>
</evidence>
<keyword evidence="14 20" id="KW-0472">Membrane</keyword>
<comment type="activity regulation">
    <text evidence="16">Mycophenolic acid (MPA) is a non-competitive inhibitor that prevents formation of the closed enzyme conformation by binding to the same site as the amobile flap. In contrast, mizoribine monophosphate (MZP) is a competitive inhibitor that induces the closed conformation. MPA is a potent inhibitor of mammalian IMPDHs but a poor inhibitor of the bacterial enzymes. MZP is a more potent inhibitor of bacterial IMPDH.</text>
</comment>
<feature type="domain" description="CBS" evidence="21">
    <location>
        <begin position="165"/>
        <end position="223"/>
    </location>
</feature>
<keyword evidence="7 16" id="KW-0658">Purine biosynthesis</keyword>
<dbReference type="HAMAP" id="MF_01964">
    <property type="entry name" value="IMPDH"/>
    <property type="match status" value="1"/>
</dbReference>
<dbReference type="GO" id="GO:0012505">
    <property type="term" value="C:endomembrane system"/>
    <property type="evidence" value="ECO:0007669"/>
    <property type="project" value="UniProtKB-SubCell"/>
</dbReference>
<evidence type="ECO:0000256" key="11">
    <source>
        <dbReference type="ARBA" id="ARBA00023002"/>
    </source>
</evidence>
<evidence type="ECO:0000256" key="7">
    <source>
        <dbReference type="ARBA" id="ARBA00022755"/>
    </source>
</evidence>
<feature type="transmembrane region" description="Helical" evidence="20">
    <location>
        <begin position="1463"/>
        <end position="1485"/>
    </location>
</feature>
<comment type="cofactor">
    <cofactor evidence="16">
        <name>K(+)</name>
        <dbReference type="ChEBI" id="CHEBI:29103"/>
    </cofactor>
</comment>
<feature type="transmembrane region" description="Helical" evidence="20">
    <location>
        <begin position="1491"/>
        <end position="1508"/>
    </location>
</feature>
<organism evidence="22 23">
    <name type="scientific">Perkinsus olseni</name>
    <name type="common">Perkinsus atlanticus</name>
    <dbReference type="NCBI Taxonomy" id="32597"/>
    <lineage>
        <taxon>Eukaryota</taxon>
        <taxon>Sar</taxon>
        <taxon>Alveolata</taxon>
        <taxon>Perkinsozoa</taxon>
        <taxon>Perkinsea</taxon>
        <taxon>Perkinsida</taxon>
        <taxon>Perkinsidae</taxon>
        <taxon>Perkinsus</taxon>
    </lineage>
</organism>
<dbReference type="SUPFAM" id="SSF54631">
    <property type="entry name" value="CBS-domain pair"/>
    <property type="match status" value="1"/>
</dbReference>
<evidence type="ECO:0000256" key="18">
    <source>
        <dbReference type="SAM" id="Coils"/>
    </source>
</evidence>
<dbReference type="NCBIfam" id="TIGR01302">
    <property type="entry name" value="IMP_dehydrog"/>
    <property type="match status" value="1"/>
</dbReference>
<dbReference type="Gene3D" id="1.20.5.340">
    <property type="match status" value="1"/>
</dbReference>
<dbReference type="SMART" id="SM00116">
    <property type="entry name" value="CBS"/>
    <property type="match status" value="2"/>
</dbReference>
<keyword evidence="13 17" id="KW-0129">CBS domain</keyword>
<evidence type="ECO:0000256" key="16">
    <source>
        <dbReference type="HAMAP-Rule" id="MF_03156"/>
    </source>
</evidence>
<feature type="transmembrane region" description="Helical" evidence="20">
    <location>
        <begin position="1229"/>
        <end position="1247"/>
    </location>
</feature>
<proteinExistence type="inferred from homology"/>
<dbReference type="PROSITE" id="PS51371">
    <property type="entry name" value="CBS"/>
    <property type="match status" value="1"/>
</dbReference>
<dbReference type="Pfam" id="PF04258">
    <property type="entry name" value="Peptidase_A22B"/>
    <property type="match status" value="1"/>
</dbReference>
<keyword evidence="18" id="KW-0175">Coiled coil</keyword>
<feature type="active site" description="Proton acceptor" evidence="16">
    <location>
        <position position="428"/>
    </location>
</feature>
<feature type="binding site" evidence="16">
    <location>
        <position position="265"/>
    </location>
    <ligand>
        <name>NAD(+)</name>
        <dbReference type="ChEBI" id="CHEBI:57540"/>
    </ligand>
</feature>
<feature type="coiled-coil region" evidence="18">
    <location>
        <begin position="786"/>
        <end position="876"/>
    </location>
</feature>
<reference evidence="22 23" key="1">
    <citation type="submission" date="2020-04" db="EMBL/GenBank/DDBJ databases">
        <title>Perkinsus olseni comparative genomics.</title>
        <authorList>
            <person name="Bogema D.R."/>
        </authorList>
    </citation>
    <scope>NUCLEOTIDE SEQUENCE [LARGE SCALE GENOMIC DNA]</scope>
    <source>
        <strain evidence="22">ATCC PRA-205</strain>
    </source>
</reference>
<evidence type="ECO:0000256" key="20">
    <source>
        <dbReference type="SAM" id="Phobius"/>
    </source>
</evidence>
<gene>
    <name evidence="22" type="primary">IMPDH2_4</name>
    <name evidence="22" type="ORF">FOZ62_030783</name>
</gene>
<evidence type="ECO:0000256" key="14">
    <source>
        <dbReference type="ARBA" id="ARBA00023136"/>
    </source>
</evidence>
<dbReference type="GO" id="GO:0003938">
    <property type="term" value="F:IMP dehydrogenase activity"/>
    <property type="evidence" value="ECO:0007669"/>
    <property type="project" value="UniProtKB-UniRule"/>
</dbReference>
<keyword evidence="9 16" id="KW-0630">Potassium</keyword>
<dbReference type="Pfam" id="PF00571">
    <property type="entry name" value="CBS"/>
    <property type="match status" value="1"/>
</dbReference>
<feature type="binding site" evidence="16">
    <location>
        <position position="320"/>
    </location>
    <ligand>
        <name>IMP</name>
        <dbReference type="ChEBI" id="CHEBI:58053"/>
    </ligand>
</feature>
<feature type="region of interest" description="Disordered" evidence="19">
    <location>
        <begin position="938"/>
        <end position="959"/>
    </location>
</feature>
<comment type="subcellular location">
    <subcellularLocation>
        <location evidence="16">Cytoplasm</location>
    </subcellularLocation>
    <subcellularLocation>
        <location evidence="1">Endomembrane system</location>
        <topology evidence="1">Multi-pass membrane protein</topology>
    </subcellularLocation>
</comment>
<evidence type="ECO:0000256" key="17">
    <source>
        <dbReference type="PROSITE-ProRule" id="PRU00703"/>
    </source>
</evidence>
<dbReference type="PANTHER" id="PTHR11911:SF111">
    <property type="entry name" value="INOSINE-5'-MONOPHOSPHATE DEHYDROGENASE"/>
    <property type="match status" value="1"/>
</dbReference>
<keyword evidence="11 16" id="KW-0560">Oxidoreductase</keyword>
<dbReference type="InterPro" id="IPR046342">
    <property type="entry name" value="CBS_dom_sf"/>
</dbReference>
<evidence type="ECO:0000256" key="8">
    <source>
        <dbReference type="ARBA" id="ARBA00022801"/>
    </source>
</evidence>
<dbReference type="SMART" id="SM01240">
    <property type="entry name" value="IMPDH"/>
    <property type="match status" value="1"/>
</dbReference>
<dbReference type="CDD" id="cd04601">
    <property type="entry name" value="CBS_pair_IMPDH"/>
    <property type="match status" value="1"/>
</dbReference>
<dbReference type="GO" id="GO:0005737">
    <property type="term" value="C:cytoplasm"/>
    <property type="evidence" value="ECO:0007669"/>
    <property type="project" value="UniProtKB-SubCell"/>
</dbReference>
<dbReference type="InterPro" id="IPR007369">
    <property type="entry name" value="Peptidase_A22B_SPP"/>
</dbReference>
<feature type="binding site" evidence="16">
    <location>
        <position position="488"/>
    </location>
    <ligand>
        <name>K(+)</name>
        <dbReference type="ChEBI" id="CHEBI:29103"/>
        <note>ligand shared between two tetrameric partners</note>
    </ligand>
</feature>
<feature type="binding site" evidence="16">
    <location>
        <begin position="379"/>
        <end position="380"/>
    </location>
    <ligand>
        <name>IMP</name>
        <dbReference type="ChEBI" id="CHEBI:58053"/>
    </ligand>
</feature>
<keyword evidence="10 20" id="KW-1133">Transmembrane helix</keyword>
<evidence type="ECO:0000256" key="2">
    <source>
        <dbReference type="ARBA" id="ARBA00005502"/>
    </source>
</evidence>
<comment type="similarity">
    <text evidence="2 16">Belongs to the IMPDH/GMPR family.</text>
</comment>
<evidence type="ECO:0000256" key="12">
    <source>
        <dbReference type="ARBA" id="ARBA00023027"/>
    </source>
</evidence>
<dbReference type="SMART" id="SM00730">
    <property type="entry name" value="PSN"/>
    <property type="match status" value="1"/>
</dbReference>
<evidence type="ECO:0000256" key="15">
    <source>
        <dbReference type="ARBA" id="ARBA00056556"/>
    </source>
</evidence>
<keyword evidence="4 20" id="KW-0812">Transmembrane</keyword>
<evidence type="ECO:0000259" key="21">
    <source>
        <dbReference type="PROSITE" id="PS51371"/>
    </source>
</evidence>
<feature type="transmembrane region" description="Helical" evidence="20">
    <location>
        <begin position="1320"/>
        <end position="1340"/>
    </location>
</feature>
<dbReference type="SUPFAM" id="SSF51412">
    <property type="entry name" value="Inosine monophosphate dehydrogenase (IMPDH)"/>
    <property type="match status" value="1"/>
</dbReference>
<protein>
    <recommendedName>
        <fullName evidence="16">Inosine-5'-monophosphate dehydrogenase</fullName>
        <shortName evidence="16">IMP dehydrogenase</shortName>
        <shortName evidence="16">IMPD</shortName>
        <shortName evidence="16">IMPDH</shortName>
        <ecNumber evidence="16">1.1.1.205</ecNumber>
    </recommendedName>
</protein>
<evidence type="ECO:0000256" key="5">
    <source>
        <dbReference type="ARBA" id="ARBA00022723"/>
    </source>
</evidence>
<dbReference type="GO" id="GO:0016020">
    <property type="term" value="C:membrane"/>
    <property type="evidence" value="ECO:0007669"/>
    <property type="project" value="InterPro"/>
</dbReference>
<comment type="subunit">
    <text evidence="16">Homotetramer.</text>
</comment>
<feature type="binding site" evidence="16">
    <location>
        <begin position="315"/>
        <end position="317"/>
    </location>
    <ligand>
        <name>NAD(+)</name>
        <dbReference type="ChEBI" id="CHEBI:57540"/>
    </ligand>
</feature>
<dbReference type="GO" id="GO:0000166">
    <property type="term" value="F:nucleotide binding"/>
    <property type="evidence" value="ECO:0007669"/>
    <property type="project" value="UniProtKB-UniRule"/>
</dbReference>
<comment type="similarity">
    <text evidence="3">Belongs to the peptidase A22B family.</text>
</comment>
<comment type="caution">
    <text evidence="16">Lacks conserved residue(s) required for the propagation of feature annotation.</text>
</comment>
<feature type="binding site" evidence="16">
    <location>
        <position position="433"/>
    </location>
    <ligand>
        <name>IMP</name>
        <dbReference type="ChEBI" id="CHEBI:58053"/>
    </ligand>
</feature>
<evidence type="ECO:0000256" key="10">
    <source>
        <dbReference type="ARBA" id="ARBA00022989"/>
    </source>
</evidence>
<dbReference type="GO" id="GO:0046872">
    <property type="term" value="F:metal ion binding"/>
    <property type="evidence" value="ECO:0007669"/>
    <property type="project" value="UniProtKB-UniRule"/>
</dbReference>
<comment type="function">
    <text evidence="15 16">Catalyzes the conversion of inosine 5'-phosphate (IMP) to xanthosine 5'-phosphate (XMP), the first committed and rate-limiting step in the de novo synthesis of guanine nucleotides, and therefore plays an important role in the regulation of cell growth.</text>
</comment>
<accession>A0A7J6PS41</accession>
<feature type="binding site" evidence="16">
    <location>
        <begin position="356"/>
        <end position="358"/>
    </location>
    <ligand>
        <name>IMP</name>
        <dbReference type="ChEBI" id="CHEBI:58053"/>
    </ligand>
</feature>
<dbReference type="InterPro" id="IPR005990">
    <property type="entry name" value="IMP_DH"/>
</dbReference>
<evidence type="ECO:0000256" key="13">
    <source>
        <dbReference type="ARBA" id="ARBA00023122"/>
    </source>
</evidence>
<feature type="transmembrane region" description="Helical" evidence="20">
    <location>
        <begin position="1191"/>
        <end position="1209"/>
    </location>
</feature>
<dbReference type="Proteomes" id="UP000574390">
    <property type="component" value="Unassembled WGS sequence"/>
</dbReference>
<dbReference type="EC" id="1.1.1.205" evidence="16"/>
<dbReference type="InterPro" id="IPR013785">
    <property type="entry name" value="Aldolase_TIM"/>
</dbReference>
<feature type="transmembrane region" description="Helical" evidence="20">
    <location>
        <begin position="1415"/>
        <end position="1438"/>
    </location>
</feature>
<dbReference type="PANTHER" id="PTHR11911">
    <property type="entry name" value="INOSINE-5-MONOPHOSPHATE DEHYDROGENASE RELATED"/>
    <property type="match status" value="1"/>
</dbReference>
<dbReference type="GO" id="GO:0042500">
    <property type="term" value="F:aspartic endopeptidase activity, intramembrane cleaving"/>
    <property type="evidence" value="ECO:0007669"/>
    <property type="project" value="InterPro"/>
</dbReference>
<evidence type="ECO:0000256" key="19">
    <source>
        <dbReference type="SAM" id="MobiDB-lite"/>
    </source>
</evidence>
<dbReference type="InterPro" id="IPR001093">
    <property type="entry name" value="IMP_DH_GMPRt"/>
</dbReference>
<dbReference type="GO" id="GO:0006177">
    <property type="term" value="P:GMP biosynthetic process"/>
    <property type="evidence" value="ECO:0007669"/>
    <property type="project" value="UniProtKB-UniRule"/>
</dbReference>
<comment type="caution">
    <text evidence="22">The sequence shown here is derived from an EMBL/GenBank/DDBJ whole genome shotgun (WGS) entry which is preliminary data.</text>
</comment>
<keyword evidence="12 16" id="KW-0520">NAD</keyword>
<feature type="coiled-coil region" evidence="18">
    <location>
        <begin position="1010"/>
        <end position="1054"/>
    </location>
</feature>
<keyword evidence="6 16" id="KW-0332">GMP biosynthesis</keyword>
<dbReference type="UniPathway" id="UPA00601">
    <property type="reaction ID" value="UER00295"/>
</dbReference>
<keyword evidence="16" id="KW-0963">Cytoplasm</keyword>
<sequence>MADGWPASSVFNSRAPGYAFDDIILLPGHISFGVETVELAGRISKDITLRTPIISSPMDTVTEAKMAIAMALLGGMGVIHGNMTTDAQVQEILKVKRYENGFIMDPYVLGPNNTVADVDEIRRVEGFSSVPITQSSRMGGKLLGIVTSRDIDFIDDRTTLLKDVMTPAKDLVVGTEPISLNEANDKLQDAKVGKLPIINGDWELVALISREDLKKNKDYPNASKDKNKQLICGAAVPILPDMELPALEERCRLLVEAGVDLLVLDSPDGDSSVQVELVKRLKAKHDNVNIMAGNVVSVRQAKSLIDAGADSLRVGMGSSSVGIGASITAVGRAQASAVYRVGKFAREYANVPVVADGGIQNSGHIMKALCLGASAAMMGSGLAGTDEAPGDYYYSDGVRVKTYRGMHSFNAVRECFTNAGKDTSRLDRPFAAQGVQAAVVDKGSVNSLVPYLVQGCRHGFQDLGVQSVTQLHHQLDDGTLRMEVRSGSAIKEGGVHDLVRLPAGAGSGMGRGQGMTPPVWESAMVPLYEEYIDVCCSMYFDGSAQGVTVDGLRGYFRQAKGLIERERGRPARPEPLTAIPEEAMAREGATGIVDAEARKERLLAEISSCTGGLLTSRLRKRQAIDLWGPFDAALFLAGLSRYGRNWHRIGKLTTGRKDAKNVADIWFGMDFSPGRPDLSSLVDRSPLDSIPFDEGKGYGGSQSSTGGRVKGISLTPPEGHSEGWGRRSPLGLESPSSPMSMSIVVKCRMMMEEMSIELQQMKDTKCDLERKIRATEIECSNLREDYQKELNSRRGMQNELQEAEIAKGDLEAQHASIQRKLLLAESRASEAEKQGDELRNDVDSITARLSEAAAAKSRAELQAADAEAEVHTLKTELCETGSRLVEIEEVRCKDLEDFQAQLVEAERHWREELDAKYEEIAQLTDTLSETTDALEAQRSENEVLTERRARTEDQHTRQTKELQHHICMLEAELKSSCRSARLVAESESDNATYARNQALETEAGLRREFAEKLQQQREKYKRRIRDLEEELQKRKDYEARIKELLKTETSLLRRMNDAKAITSPDPPCLTASPRCHHGHRFRDCCIHQHHHGERKSLEVVEVSSPSRLAVVEECPNAAAARYLDEQMRKVERRILLAVISERMSSEAPKAAVAAAVPPKSPMAPAYKASFAALGALFFITNFVIIPVNLQMILYTAPIMCIACHQSLKLNNTNADGKKEDIDSVSQKDAMMFPVFGSIALLSLYLAYKFVSPYLMNLLLTGYLGMLGVGALAETVKPLVDGCLPDNLTENQFHISFTMPGLLMKVFAEKPDEDPNVDIKFSYSHILVYGVSALLGGIFAWTKQFTIHNMFGVAFCIQAIRLVSLHKFSVAFILLAGLFVYDIFWVFGTEVMVFVAKSFDAPAKIIFPLSFDPWKQGILGLGDIVVPGIFIGLCIRFDYHQDQIRNKRAPERDVEIQRPFPKPYYHNVLIAYILGLITTGVVMQVFNAAQPALLYLVPFTVFTALGTAYSRGELKDMMEYTEGEEEDKKKEEQKKEK</sequence>
<feature type="transmembrane region" description="Helical" evidence="20">
    <location>
        <begin position="1165"/>
        <end position="1184"/>
    </location>
</feature>
<keyword evidence="5 16" id="KW-0479">Metal-binding</keyword>